<evidence type="ECO:0000256" key="5">
    <source>
        <dbReference type="ARBA" id="ARBA00022989"/>
    </source>
</evidence>
<dbReference type="Pfam" id="PF13738">
    <property type="entry name" value="Pyr_redox_3"/>
    <property type="match status" value="1"/>
</dbReference>
<feature type="transmembrane region" description="Helical" evidence="8">
    <location>
        <begin position="826"/>
        <end position="850"/>
    </location>
</feature>
<evidence type="ECO:0000256" key="3">
    <source>
        <dbReference type="ARBA" id="ARBA00022448"/>
    </source>
</evidence>
<evidence type="ECO:0000313" key="12">
    <source>
        <dbReference type="Proteomes" id="UP000630445"/>
    </source>
</evidence>
<gene>
    <name evidence="10" type="ORF">CNMCM5793_002386</name>
    <name evidence="11" type="ORF">CNMCM6106_003406</name>
</gene>
<dbReference type="Pfam" id="PF07690">
    <property type="entry name" value="MFS_1"/>
    <property type="match status" value="1"/>
</dbReference>
<sequence length="1236" mass="136615">MTGPPTHQHVECTVLHAQRRVIGLPGSRKRPTGTAFDRRRRCSSAPRTGGPDRPAEGGLAFSSFGMAYGPRALPDYRTNFLRLQFGAFLDILPEALGGLLKAEGAYVSLSLGDDHHDIDMMEVENFDVIVVGAGWNGLISAYTYLQLAPSANLLIVDDGQTVGGCWSKEKIYPTLFAQISHPLFQYSFFPMPREGVSSQGYIPANTIHEYLVRFATEFDLIQRIRLQTPVARVEKRQEPLGWVLETSTGHRLSCEKLIYATGPTSNPIIPSFPQKEFDQPVVHTQSLHQHMDYIHNHVQRATVVGAAKSSYDVVFLLLKAGKKVDWVIRESPSGPFAISAPTFLGLWSTAEHVSTRMAASFSPCIMNTNGGLYKFLQRSSVGRILTRVYWRTSTFLSAQHAGYSKSPNAEMLRPHPPGYGMFWGSGGLGIVTVPDFWRVFHAGDVTMHRTEIESLSHRNVVNFKNSRSVATDMVITCTGYDKAYQGFSPDLQRECNLSYDPHTQHPRWSKFDARGEEEINRLLPMLRVAPNPPFKRDAEPRYSPNRHYRRLVVPHLAANGDRSVFFPGSIHSGYTPLTGEVQALWGVAFMLGWLDLPSQEEMEQECATFNAWARKRYLEQGKKHAYMVYDYISTAAAQAAVERPSCSAGAWSGGLNFPFFNRSRVADERPAIIKAEITMAEQKQRHNEAALSANTSTGTITASEDVKSPRSLHGWKWATAYGSMLSTTFLFALDNTIVCNLSTGLVKIVLTYFNVADIQPAILDRFGHVELLPWIGVAFALGTMTILPWTKAYGIFNIKWLYIFNIFLFEVGSAICGAAPSMTVLIIARVIAGIGGCGMHAGSLMYIAVLTSMKERPLYMSGIAVLWGLGSVLGPVVGGAFATSSATWRWAFYINLVIGAVFSPAYFLLFPSYPTQPGKSMAEKLRMMDWITTVVFLAGSMCFTMAINFGGTTYQWHSGQEIALWTLAGFFLILTIGLTIYHPGVSKEHRLYPAHFFRRPVLMNLQLQVFLVSGIMLTMTYYIPLFFQFLRGDGPLQAGVRLLPFIILMVFFSLLNGALMPRFGYVTPWYVVGSSLIIVGSALMYTVDTHTPTSRIYGYTILVGAGSGCYLVAGFAIMQSLVPAHDIPNAVGAMTICQDLGMTVFLAVSGTLYQNLSLRKIAPVQPNASPAQIADLIAGVNSRTYKGLSEKDKDLVIPQITEAMSSLWLLFLVGGALSLVMAVFLGRTRLLIPGSK</sequence>
<feature type="transmembrane region" description="Helical" evidence="8">
    <location>
        <begin position="930"/>
        <end position="950"/>
    </location>
</feature>
<evidence type="ECO:0000256" key="7">
    <source>
        <dbReference type="SAM" id="MobiDB-lite"/>
    </source>
</evidence>
<feature type="transmembrane region" description="Helical" evidence="8">
    <location>
        <begin position="1096"/>
        <end position="1118"/>
    </location>
</feature>
<reference evidence="10" key="1">
    <citation type="submission" date="2020-06" db="EMBL/GenBank/DDBJ databases">
        <title>Draft genome sequences of strains closely related to Aspergillus parafelis and Aspergillus hiratsukae.</title>
        <authorList>
            <person name="Dos Santos R.A.C."/>
            <person name="Rivero-Menendez O."/>
            <person name="Steenwyk J.L."/>
            <person name="Mead M.E."/>
            <person name="Goldman G.H."/>
            <person name="Alastruey-Izquierdo A."/>
            <person name="Rokas A."/>
        </authorList>
    </citation>
    <scope>NUCLEOTIDE SEQUENCE</scope>
    <source>
        <strain evidence="10">CNM-CM5793</strain>
        <strain evidence="11">CNM-CM6106</strain>
    </source>
</reference>
<dbReference type="EMBL" id="JACBAD010001953">
    <property type="protein sequence ID" value="KAF7126027.1"/>
    <property type="molecule type" value="Genomic_DNA"/>
</dbReference>
<dbReference type="InterPro" id="IPR036259">
    <property type="entry name" value="MFS_trans_sf"/>
</dbReference>
<feature type="transmembrane region" description="Helical" evidence="8">
    <location>
        <begin position="1001"/>
        <end position="1022"/>
    </location>
</feature>
<evidence type="ECO:0000256" key="1">
    <source>
        <dbReference type="ARBA" id="ARBA00004141"/>
    </source>
</evidence>
<dbReference type="Gene3D" id="1.20.1250.20">
    <property type="entry name" value="MFS general substrate transporter like domains"/>
    <property type="match status" value="1"/>
</dbReference>
<dbReference type="PROSITE" id="PS50850">
    <property type="entry name" value="MFS"/>
    <property type="match status" value="1"/>
</dbReference>
<dbReference type="InterPro" id="IPR011701">
    <property type="entry name" value="MFS"/>
</dbReference>
<dbReference type="OrthoDB" id="2915840at2759"/>
<evidence type="ECO:0000259" key="9">
    <source>
        <dbReference type="PROSITE" id="PS50850"/>
    </source>
</evidence>
<feature type="transmembrane region" description="Helical" evidence="8">
    <location>
        <begin position="962"/>
        <end position="981"/>
    </location>
</feature>
<keyword evidence="4 8" id="KW-0812">Transmembrane</keyword>
<dbReference type="GO" id="GO:0022857">
    <property type="term" value="F:transmembrane transporter activity"/>
    <property type="evidence" value="ECO:0007669"/>
    <property type="project" value="InterPro"/>
</dbReference>
<dbReference type="InterPro" id="IPR036188">
    <property type="entry name" value="FAD/NAD-bd_sf"/>
</dbReference>
<organism evidence="10 12">
    <name type="scientific">Aspergillus hiratsukae</name>
    <dbReference type="NCBI Taxonomy" id="1194566"/>
    <lineage>
        <taxon>Eukaryota</taxon>
        <taxon>Fungi</taxon>
        <taxon>Dikarya</taxon>
        <taxon>Ascomycota</taxon>
        <taxon>Pezizomycotina</taxon>
        <taxon>Eurotiomycetes</taxon>
        <taxon>Eurotiomycetidae</taxon>
        <taxon>Eurotiales</taxon>
        <taxon>Aspergillaceae</taxon>
        <taxon>Aspergillus</taxon>
        <taxon>Aspergillus subgen. Fumigati</taxon>
    </lineage>
</organism>
<feature type="transmembrane region" description="Helical" evidence="8">
    <location>
        <begin position="862"/>
        <end position="884"/>
    </location>
</feature>
<feature type="region of interest" description="Disordered" evidence="7">
    <location>
        <begin position="24"/>
        <end position="56"/>
    </location>
</feature>
<feature type="transmembrane region" description="Helical" evidence="8">
    <location>
        <begin position="771"/>
        <end position="789"/>
    </location>
</feature>
<dbReference type="Proteomes" id="UP000630445">
    <property type="component" value="Unassembled WGS sequence"/>
</dbReference>
<dbReference type="Gene3D" id="3.50.50.60">
    <property type="entry name" value="FAD/NAD(P)-binding domain"/>
    <property type="match status" value="2"/>
</dbReference>
<feature type="transmembrane region" description="Helical" evidence="8">
    <location>
        <begin position="801"/>
        <end position="820"/>
    </location>
</feature>
<keyword evidence="5 8" id="KW-1133">Transmembrane helix</keyword>
<feature type="transmembrane region" description="Helical" evidence="8">
    <location>
        <begin position="1130"/>
        <end position="1153"/>
    </location>
</feature>
<dbReference type="PANTHER" id="PTHR23501:SF12">
    <property type="entry name" value="MAJOR FACILITATOR SUPERFAMILY (MFS) PROFILE DOMAIN-CONTAINING PROTEIN-RELATED"/>
    <property type="match status" value="1"/>
</dbReference>
<keyword evidence="12" id="KW-1185">Reference proteome</keyword>
<proteinExistence type="inferred from homology"/>
<keyword evidence="6 8" id="KW-0472">Membrane</keyword>
<evidence type="ECO:0000313" key="11">
    <source>
        <dbReference type="EMBL" id="KAF7168057.1"/>
    </source>
</evidence>
<accession>A0A8H6PCM1</accession>
<feature type="transmembrane region" description="Helical" evidence="8">
    <location>
        <begin position="1066"/>
        <end position="1084"/>
    </location>
</feature>
<comment type="subcellular location">
    <subcellularLocation>
        <location evidence="1">Membrane</location>
        <topology evidence="1">Multi-pass membrane protein</topology>
    </subcellularLocation>
</comment>
<dbReference type="SUPFAM" id="SSF103473">
    <property type="entry name" value="MFS general substrate transporter"/>
    <property type="match status" value="1"/>
</dbReference>
<keyword evidence="3" id="KW-0813">Transport</keyword>
<dbReference type="Proteomes" id="UP000662466">
    <property type="component" value="Unassembled WGS sequence"/>
</dbReference>
<dbReference type="GO" id="GO:0005886">
    <property type="term" value="C:plasma membrane"/>
    <property type="evidence" value="ECO:0007669"/>
    <property type="project" value="TreeGrafter"/>
</dbReference>
<evidence type="ECO:0000313" key="10">
    <source>
        <dbReference type="EMBL" id="KAF7126027.1"/>
    </source>
</evidence>
<dbReference type="InterPro" id="IPR020846">
    <property type="entry name" value="MFS_dom"/>
</dbReference>
<evidence type="ECO:0000256" key="8">
    <source>
        <dbReference type="SAM" id="Phobius"/>
    </source>
</evidence>
<dbReference type="SUPFAM" id="SSF51905">
    <property type="entry name" value="FAD/NAD(P)-binding domain"/>
    <property type="match status" value="1"/>
</dbReference>
<evidence type="ECO:0000256" key="6">
    <source>
        <dbReference type="ARBA" id="ARBA00023136"/>
    </source>
</evidence>
<evidence type="ECO:0000256" key="2">
    <source>
        <dbReference type="ARBA" id="ARBA00007520"/>
    </source>
</evidence>
<protein>
    <recommendedName>
        <fullName evidence="9">Major facilitator superfamily (MFS) profile domain-containing protein</fullName>
    </recommendedName>
</protein>
<feature type="transmembrane region" description="Helical" evidence="8">
    <location>
        <begin position="1207"/>
        <end position="1226"/>
    </location>
</feature>
<dbReference type="PANTHER" id="PTHR23501">
    <property type="entry name" value="MAJOR FACILITATOR SUPERFAMILY"/>
    <property type="match status" value="1"/>
</dbReference>
<evidence type="ECO:0000256" key="4">
    <source>
        <dbReference type="ARBA" id="ARBA00022692"/>
    </source>
</evidence>
<dbReference type="EMBL" id="JACBAF010002091">
    <property type="protein sequence ID" value="KAF7168057.1"/>
    <property type="molecule type" value="Genomic_DNA"/>
</dbReference>
<dbReference type="CDD" id="cd17502">
    <property type="entry name" value="MFS_Azr1_MDR_like"/>
    <property type="match status" value="1"/>
</dbReference>
<feature type="transmembrane region" description="Helical" evidence="8">
    <location>
        <begin position="1042"/>
        <end position="1059"/>
    </location>
</feature>
<name>A0A8H6PCM1_9EURO</name>
<dbReference type="AlphaFoldDB" id="A0A8H6PCM1"/>
<feature type="transmembrane region" description="Helical" evidence="8">
    <location>
        <begin position="890"/>
        <end position="909"/>
    </location>
</feature>
<comment type="similarity">
    <text evidence="2">Belongs to the major facilitator superfamily. TCR/Tet family.</text>
</comment>
<comment type="caution">
    <text evidence="10">The sequence shown here is derived from an EMBL/GenBank/DDBJ whole genome shotgun (WGS) entry which is preliminary data.</text>
</comment>
<feature type="domain" description="Major facilitator superfamily (MFS) profile" evidence="9">
    <location>
        <begin position="720"/>
        <end position="1230"/>
    </location>
</feature>